<accession>A0ACB6QIK6</accession>
<dbReference type="Proteomes" id="UP000799755">
    <property type="component" value="Unassembled WGS sequence"/>
</dbReference>
<proteinExistence type="predicted"/>
<dbReference type="EMBL" id="MU003525">
    <property type="protein sequence ID" value="KAF2466345.1"/>
    <property type="molecule type" value="Genomic_DNA"/>
</dbReference>
<gene>
    <name evidence="1" type="ORF">BDR25DRAFT_306166</name>
</gene>
<evidence type="ECO:0000313" key="1">
    <source>
        <dbReference type="EMBL" id="KAF2466345.1"/>
    </source>
</evidence>
<comment type="caution">
    <text evidence="1">The sequence shown here is derived from an EMBL/GenBank/DDBJ whole genome shotgun (WGS) entry which is preliminary data.</text>
</comment>
<name>A0ACB6QIK6_9PLEO</name>
<reference evidence="1" key="1">
    <citation type="journal article" date="2020" name="Stud. Mycol.">
        <title>101 Dothideomycetes genomes: a test case for predicting lifestyles and emergence of pathogens.</title>
        <authorList>
            <person name="Haridas S."/>
            <person name="Albert R."/>
            <person name="Binder M."/>
            <person name="Bloem J."/>
            <person name="Labutti K."/>
            <person name="Salamov A."/>
            <person name="Andreopoulos B."/>
            <person name="Baker S."/>
            <person name="Barry K."/>
            <person name="Bills G."/>
            <person name="Bluhm B."/>
            <person name="Cannon C."/>
            <person name="Castanera R."/>
            <person name="Culley D."/>
            <person name="Daum C."/>
            <person name="Ezra D."/>
            <person name="Gonzalez J."/>
            <person name="Henrissat B."/>
            <person name="Kuo A."/>
            <person name="Liang C."/>
            <person name="Lipzen A."/>
            <person name="Lutzoni F."/>
            <person name="Magnuson J."/>
            <person name="Mondo S."/>
            <person name="Nolan M."/>
            <person name="Ohm R."/>
            <person name="Pangilinan J."/>
            <person name="Park H.-J."/>
            <person name="Ramirez L."/>
            <person name="Alfaro M."/>
            <person name="Sun H."/>
            <person name="Tritt A."/>
            <person name="Yoshinaga Y."/>
            <person name="Zwiers L.-H."/>
            <person name="Turgeon B."/>
            <person name="Goodwin S."/>
            <person name="Spatafora J."/>
            <person name="Crous P."/>
            <person name="Grigoriev I."/>
        </authorList>
    </citation>
    <scope>NUCLEOTIDE SEQUENCE</scope>
    <source>
        <strain evidence="1">ATCC 200398</strain>
    </source>
</reference>
<sequence length="273" mass="28580">MSPILSALFFAASVTAQITTSMWMPGGNDDEVGFYGSVVAADNNGKTTLAIMYDNDTDPSYYSHYKNNPQTVTIGETWFESVVTTTANFYEGDMTVGLTCEVEMATRAKPTCTYSMGGKAPFSSYCEDYSTYTEVYTTTQLYTYRTGVRTYIQTYDESEYIPSFCLTGSTLPKSIAIQTIALSRSMIGTYQLVITAGQEKLAATTGATPTVSGAQITGLSTATSSSTSAVNTGAASSPNGTASAPPLGTGAAASIMTMAPALAGLGAAIAVFL</sequence>
<keyword evidence="2" id="KW-1185">Reference proteome</keyword>
<protein>
    <submittedName>
        <fullName evidence="1">Uncharacterized protein</fullName>
    </submittedName>
</protein>
<evidence type="ECO:0000313" key="2">
    <source>
        <dbReference type="Proteomes" id="UP000799755"/>
    </source>
</evidence>
<organism evidence="1 2">
    <name type="scientific">Lindgomyces ingoldianus</name>
    <dbReference type="NCBI Taxonomy" id="673940"/>
    <lineage>
        <taxon>Eukaryota</taxon>
        <taxon>Fungi</taxon>
        <taxon>Dikarya</taxon>
        <taxon>Ascomycota</taxon>
        <taxon>Pezizomycotina</taxon>
        <taxon>Dothideomycetes</taxon>
        <taxon>Pleosporomycetidae</taxon>
        <taxon>Pleosporales</taxon>
        <taxon>Lindgomycetaceae</taxon>
        <taxon>Lindgomyces</taxon>
    </lineage>
</organism>